<organism evidence="1 2">
    <name type="scientific">Populus trichocarpa</name>
    <name type="common">Western balsam poplar</name>
    <name type="synonym">Populus balsamifera subsp. trichocarpa</name>
    <dbReference type="NCBI Taxonomy" id="3694"/>
    <lineage>
        <taxon>Eukaryota</taxon>
        <taxon>Viridiplantae</taxon>
        <taxon>Streptophyta</taxon>
        <taxon>Embryophyta</taxon>
        <taxon>Tracheophyta</taxon>
        <taxon>Spermatophyta</taxon>
        <taxon>Magnoliopsida</taxon>
        <taxon>eudicotyledons</taxon>
        <taxon>Gunneridae</taxon>
        <taxon>Pentapetalae</taxon>
        <taxon>rosids</taxon>
        <taxon>fabids</taxon>
        <taxon>Malpighiales</taxon>
        <taxon>Salicaceae</taxon>
        <taxon>Saliceae</taxon>
        <taxon>Populus</taxon>
    </lineage>
</organism>
<accession>A0ACC0T3P0</accession>
<proteinExistence type="predicted"/>
<dbReference type="Proteomes" id="UP000006729">
    <property type="component" value="Chromosome 4"/>
</dbReference>
<sequence length="1178" mass="131234">MTKAVRTRILKDANGDIGDHLRNHIHLTNCIHLKNHMLKQSPILADRSLMRDLITLQRSRSLRDPSASPPSWHSPSVVDLLPKKGDPDAAIREGRSSVGTERRREGRRLSGTSPPLANLAPSKVVPSDISLGIDGVAAISDRSVKSGIRDGRRVVTREEFSRKSNRADLLGGDEDLLQDHAVNSFIHEAVSGNSESKDRKSKHKGKHSQDMHIKTLSEQLNEIPRGSDVASSNMHLHGRHTQQQKIGEHETSVSGYSGVNRVKRRKFRNARRTRAAAPASRDAGGQKEMSVASNSFAQGPAQPRYHMEEEEYGDQNVTRAPRNGCGIPWNWSRIHHRGKTFLDMAGRSFSCGLSDSRRDGTFSHGRDFPGMPVASDHSTSSTKSDVEALPLLVEASGSHESTDNAGWVHDYSGELGIYADHLLKNDVDSEARSSEQCKLGQNHNGRHQNLTQKYMPRTFRDLVGQNLVAQALSNAVSRRKVGLLYVFYGPHGTGKTSCARIFARALNCQSLEHPKPCGFCNSCISHDMGKSRNIREVGPVSNFDFESIMDLLDNMIVYQIPSLYRVFIFDDCDSLSPDCWSAILKVIDRAPRRVVFVLVCSSLDVLPHIIISRCQKFFFPKLKDADIIYTLQWISSKEDIDIDKDALKLIASRSDGSLRDAEMTLEQLSLLGQKISVPLVQELVGLISDEKLVDLLDLALSADTVNTVKNLRVIMETGVEPLALMSQLATVITDILAGSYDFTKERPRRKFFRRKPLSKEDMEKLRQALKTLSEAEKQLRMSNDKLTWLTAALLQLAPDQQYLLPSSSTETSFNHSPLAQNNMGGRDISRKGGEHEMPNNGRDLPMHVRLESLPGGTSADFRNNGSTNGTSIDRKRNAASVMAPQWTPVQTSDAIRVNSRQVSGKSHKGYEEIWLEVLEKIQINSMREFLYQEGKLISVSFGAAPTVQLIFSSHFTKLKAEKFRAHILQAFESVLGSPVTIEIRCESNKETSAGFRVPLILPASKNGSSQMAIDPVLNAGSRMPRTGDYLEGRSEIVEVPTSPRKYEGNEPTNHNVESSRRGLQHTRAGESVSNKKPAVGSLVERRKLGETSQSKSIVRSKVSLARVIQQAEGCTQQAGWSKHKAVSIAEKLEQENLYVFEEFFILFTYYHANLIIILGWHRSWNHLLAVNFILLEKA</sequence>
<protein>
    <submittedName>
        <fullName evidence="1">Uncharacterized protein</fullName>
    </submittedName>
</protein>
<evidence type="ECO:0000313" key="2">
    <source>
        <dbReference type="Proteomes" id="UP000006729"/>
    </source>
</evidence>
<keyword evidence="2" id="KW-1185">Reference proteome</keyword>
<comment type="caution">
    <text evidence="1">The sequence shown here is derived from an EMBL/GenBank/DDBJ whole genome shotgun (WGS) entry which is preliminary data.</text>
</comment>
<dbReference type="EMBL" id="CM009293">
    <property type="protein sequence ID" value="KAI9396008.1"/>
    <property type="molecule type" value="Genomic_DNA"/>
</dbReference>
<gene>
    <name evidence="1" type="ORF">POPTR_004G061700v4</name>
</gene>
<reference evidence="1 2" key="1">
    <citation type="journal article" date="2006" name="Science">
        <title>The genome of black cottonwood, Populus trichocarpa (Torr. &amp; Gray).</title>
        <authorList>
            <person name="Tuskan G.A."/>
            <person name="Difazio S."/>
            <person name="Jansson S."/>
            <person name="Bohlmann J."/>
            <person name="Grigoriev I."/>
            <person name="Hellsten U."/>
            <person name="Putnam N."/>
            <person name="Ralph S."/>
            <person name="Rombauts S."/>
            <person name="Salamov A."/>
            <person name="Schein J."/>
            <person name="Sterck L."/>
            <person name="Aerts A."/>
            <person name="Bhalerao R.R."/>
            <person name="Bhalerao R.P."/>
            <person name="Blaudez D."/>
            <person name="Boerjan W."/>
            <person name="Brun A."/>
            <person name="Brunner A."/>
            <person name="Busov V."/>
            <person name="Campbell M."/>
            <person name="Carlson J."/>
            <person name="Chalot M."/>
            <person name="Chapman J."/>
            <person name="Chen G.L."/>
            <person name="Cooper D."/>
            <person name="Coutinho P.M."/>
            <person name="Couturier J."/>
            <person name="Covert S."/>
            <person name="Cronk Q."/>
            <person name="Cunningham R."/>
            <person name="Davis J."/>
            <person name="Degroeve S."/>
            <person name="Dejardin A."/>
            <person name="Depamphilis C."/>
            <person name="Detter J."/>
            <person name="Dirks B."/>
            <person name="Dubchak I."/>
            <person name="Duplessis S."/>
            <person name="Ehlting J."/>
            <person name="Ellis B."/>
            <person name="Gendler K."/>
            <person name="Goodstein D."/>
            <person name="Gribskov M."/>
            <person name="Grimwood J."/>
            <person name="Groover A."/>
            <person name="Gunter L."/>
            <person name="Hamberger B."/>
            <person name="Heinze B."/>
            <person name="Helariutta Y."/>
            <person name="Henrissat B."/>
            <person name="Holligan D."/>
            <person name="Holt R."/>
            <person name="Huang W."/>
            <person name="Islam-Faridi N."/>
            <person name="Jones S."/>
            <person name="Jones-Rhoades M."/>
            <person name="Jorgensen R."/>
            <person name="Joshi C."/>
            <person name="Kangasjarvi J."/>
            <person name="Karlsson J."/>
            <person name="Kelleher C."/>
            <person name="Kirkpatrick R."/>
            <person name="Kirst M."/>
            <person name="Kohler A."/>
            <person name="Kalluri U."/>
            <person name="Larimer F."/>
            <person name="Leebens-Mack J."/>
            <person name="Leple J.C."/>
            <person name="Locascio P."/>
            <person name="Lou Y."/>
            <person name="Lucas S."/>
            <person name="Martin F."/>
            <person name="Montanini B."/>
            <person name="Napoli C."/>
            <person name="Nelson D.R."/>
            <person name="Nelson C."/>
            <person name="Nieminen K."/>
            <person name="Nilsson O."/>
            <person name="Pereda V."/>
            <person name="Peter G."/>
            <person name="Philippe R."/>
            <person name="Pilate G."/>
            <person name="Poliakov A."/>
            <person name="Razumovskaya J."/>
            <person name="Richardson P."/>
            <person name="Rinaldi C."/>
            <person name="Ritland K."/>
            <person name="Rouze P."/>
            <person name="Ryaboy D."/>
            <person name="Schmutz J."/>
            <person name="Schrader J."/>
            <person name="Segerman B."/>
            <person name="Shin H."/>
            <person name="Siddiqui A."/>
            <person name="Sterky F."/>
            <person name="Terry A."/>
            <person name="Tsai C.J."/>
            <person name="Uberbacher E."/>
            <person name="Unneberg P."/>
            <person name="Vahala J."/>
            <person name="Wall K."/>
            <person name="Wessler S."/>
            <person name="Yang G."/>
            <person name="Yin T."/>
            <person name="Douglas C."/>
            <person name="Marra M."/>
            <person name="Sandberg G."/>
            <person name="Van de Peer Y."/>
            <person name="Rokhsar D."/>
        </authorList>
    </citation>
    <scope>NUCLEOTIDE SEQUENCE [LARGE SCALE GENOMIC DNA]</scope>
    <source>
        <strain evidence="2">cv. Nisqually</strain>
    </source>
</reference>
<evidence type="ECO:0000313" key="1">
    <source>
        <dbReference type="EMBL" id="KAI9396008.1"/>
    </source>
</evidence>
<name>A0ACC0T3P0_POPTR</name>